<feature type="compositionally biased region" description="Basic residues" evidence="1">
    <location>
        <begin position="247"/>
        <end position="261"/>
    </location>
</feature>
<dbReference type="STRING" id="74873.A0A084WLT2"/>
<evidence type="ECO:0000256" key="1">
    <source>
        <dbReference type="SAM" id="MobiDB-lite"/>
    </source>
</evidence>
<feature type="compositionally biased region" description="Low complexity" evidence="1">
    <location>
        <begin position="56"/>
        <end position="66"/>
    </location>
</feature>
<dbReference type="AlphaFoldDB" id="A0A084WLT2"/>
<reference evidence="4" key="2">
    <citation type="submission" date="2020-05" db="UniProtKB">
        <authorList>
            <consortium name="EnsemblMetazoa"/>
        </authorList>
    </citation>
    <scope>IDENTIFICATION</scope>
</reference>
<sequence>MRKPKWPTSRWCGGAGGGSATAADNGHNGGAGENGAEGNVVQPPQPGGAGGGGGTTEPPTTSSSAATHHHRGGPAASGTTGSMATVLRRKTNVCLICGIYTNLSLNIFEPRNGPNIVDVIYEKYKFRAERGDNADKHICFSCNNWLINWYSLQNTSSGSSNRTYEPAPSTSRSSAAADSSNNSNRRGRHHQGHKSRTKAISTAHSDTFPPPSDKENRPTNRAGRAVEQHDQVSSTTAFSEGGELGTKNRRPNHPYAKRSNRSPRVVLRESNGHRQQRPLQHYSSTIMNKWVTEDSVAVVTSSSEDRTFDPYEMLVKPFESRLIRMLEGQGTSVTKECVRDGEEEAGVDATSRFRAAAQGISGQGNNRLNRSELQTGSQTKQNSKVTAPNDPTLVQDQPEPENASNEIVLSFDSALSEVIDVVPSLKAIQPWWSTHSSSSLEAVEIDAHLSPSDPVEPLRKRLSSGALSMAIIRVGEDGADSIDW</sequence>
<feature type="region of interest" description="Disordered" evidence="1">
    <location>
        <begin position="359"/>
        <end position="402"/>
    </location>
</feature>
<dbReference type="VEuPathDB" id="VectorBase:ASIC019436"/>
<protein>
    <recommendedName>
        <fullName evidence="2">ZAD domain-containing protein</fullName>
    </recommendedName>
</protein>
<feature type="compositionally biased region" description="Low complexity" evidence="1">
    <location>
        <begin position="169"/>
        <end position="184"/>
    </location>
</feature>
<dbReference type="OrthoDB" id="7959766at2759"/>
<feature type="domain" description="ZAD" evidence="2">
    <location>
        <begin position="93"/>
        <end position="157"/>
    </location>
</feature>
<evidence type="ECO:0000313" key="5">
    <source>
        <dbReference type="Proteomes" id="UP000030765"/>
    </source>
</evidence>
<dbReference type="GO" id="GO:0005634">
    <property type="term" value="C:nucleus"/>
    <property type="evidence" value="ECO:0007669"/>
    <property type="project" value="InterPro"/>
</dbReference>
<dbReference type="GO" id="GO:0008270">
    <property type="term" value="F:zinc ion binding"/>
    <property type="evidence" value="ECO:0007669"/>
    <property type="project" value="InterPro"/>
</dbReference>
<dbReference type="OMA" id="HEDEDCK"/>
<feature type="region of interest" description="Disordered" evidence="1">
    <location>
        <begin position="156"/>
        <end position="277"/>
    </location>
</feature>
<dbReference type="EMBL" id="ATLV01024277">
    <property type="status" value="NOT_ANNOTATED_CDS"/>
    <property type="molecule type" value="Genomic_DNA"/>
</dbReference>
<accession>A0A084WLT2</accession>
<feature type="compositionally biased region" description="Basic residues" evidence="1">
    <location>
        <begin position="185"/>
        <end position="197"/>
    </location>
</feature>
<reference evidence="3 5" key="1">
    <citation type="journal article" date="2014" name="BMC Genomics">
        <title>Genome sequence of Anopheles sinensis provides insight into genetics basis of mosquito competence for malaria parasites.</title>
        <authorList>
            <person name="Zhou D."/>
            <person name="Zhang D."/>
            <person name="Ding G."/>
            <person name="Shi L."/>
            <person name="Hou Q."/>
            <person name="Ye Y."/>
            <person name="Xu Y."/>
            <person name="Zhou H."/>
            <person name="Xiong C."/>
            <person name="Li S."/>
            <person name="Yu J."/>
            <person name="Hong S."/>
            <person name="Yu X."/>
            <person name="Zou P."/>
            <person name="Chen C."/>
            <person name="Chang X."/>
            <person name="Wang W."/>
            <person name="Lv Y."/>
            <person name="Sun Y."/>
            <person name="Ma L."/>
            <person name="Shen B."/>
            <person name="Zhu C."/>
        </authorList>
    </citation>
    <scope>NUCLEOTIDE SEQUENCE [LARGE SCALE GENOMIC DNA]</scope>
</reference>
<dbReference type="EMBL" id="KE525351">
    <property type="protein sequence ID" value="KFB51176.1"/>
    <property type="molecule type" value="Genomic_DNA"/>
</dbReference>
<evidence type="ECO:0000313" key="3">
    <source>
        <dbReference type="EMBL" id="KFB51176.1"/>
    </source>
</evidence>
<evidence type="ECO:0000259" key="2">
    <source>
        <dbReference type="Pfam" id="PF07776"/>
    </source>
</evidence>
<organism evidence="3">
    <name type="scientific">Anopheles sinensis</name>
    <name type="common">Mosquito</name>
    <dbReference type="NCBI Taxonomy" id="74873"/>
    <lineage>
        <taxon>Eukaryota</taxon>
        <taxon>Metazoa</taxon>
        <taxon>Ecdysozoa</taxon>
        <taxon>Arthropoda</taxon>
        <taxon>Hexapoda</taxon>
        <taxon>Insecta</taxon>
        <taxon>Pterygota</taxon>
        <taxon>Neoptera</taxon>
        <taxon>Endopterygota</taxon>
        <taxon>Diptera</taxon>
        <taxon>Nematocera</taxon>
        <taxon>Culicoidea</taxon>
        <taxon>Culicidae</taxon>
        <taxon>Anophelinae</taxon>
        <taxon>Anopheles</taxon>
    </lineage>
</organism>
<feature type="region of interest" description="Disordered" evidence="1">
    <location>
        <begin position="1"/>
        <end position="83"/>
    </location>
</feature>
<dbReference type="EnsemblMetazoa" id="ASIC019436-RA">
    <property type="protein sequence ID" value="ASIC019436-PA"/>
    <property type="gene ID" value="ASIC019436"/>
</dbReference>
<feature type="compositionally biased region" description="Basic and acidic residues" evidence="1">
    <location>
        <begin position="212"/>
        <end position="230"/>
    </location>
</feature>
<dbReference type="InterPro" id="IPR012934">
    <property type="entry name" value="Znf_AD"/>
</dbReference>
<feature type="compositionally biased region" description="Polar residues" evidence="1">
    <location>
        <begin position="363"/>
        <end position="386"/>
    </location>
</feature>
<dbReference type="Pfam" id="PF07776">
    <property type="entry name" value="zf-AD"/>
    <property type="match status" value="1"/>
</dbReference>
<evidence type="ECO:0000313" key="4">
    <source>
        <dbReference type="EnsemblMetazoa" id="ASIC019436-PA"/>
    </source>
</evidence>
<name>A0A084WLT2_ANOSI</name>
<keyword evidence="5" id="KW-1185">Reference proteome</keyword>
<dbReference type="SUPFAM" id="SSF57716">
    <property type="entry name" value="Glucocorticoid receptor-like (DNA-binding domain)"/>
    <property type="match status" value="1"/>
</dbReference>
<proteinExistence type="predicted"/>
<gene>
    <name evidence="3" type="ORF">ZHAS_00019436</name>
</gene>
<dbReference type="VEuPathDB" id="VectorBase:ASIS010329"/>
<dbReference type="Proteomes" id="UP000030765">
    <property type="component" value="Unassembled WGS sequence"/>
</dbReference>